<evidence type="ECO:0000313" key="4">
    <source>
        <dbReference type="Proteomes" id="UP000322791"/>
    </source>
</evidence>
<dbReference type="PANTHER" id="PTHR30160">
    <property type="entry name" value="TETRAACYLDISACCHARIDE 4'-KINASE-RELATED"/>
    <property type="match status" value="1"/>
</dbReference>
<comment type="caution">
    <text evidence="3">The sequence shown here is derived from an EMBL/GenBank/DDBJ whole genome shotgun (WGS) entry which is preliminary data.</text>
</comment>
<gene>
    <name evidence="3" type="ORF">FY528_02710</name>
</gene>
<reference evidence="3 4" key="1">
    <citation type="submission" date="2019-08" db="EMBL/GenBank/DDBJ databases">
        <authorList>
            <person name="Seo M.-J."/>
        </authorList>
    </citation>
    <scope>NUCLEOTIDE SEQUENCE [LARGE SCALE GENOMIC DNA]</scope>
    <source>
        <strain evidence="3 4">KIGAM108</strain>
    </source>
</reference>
<dbReference type="Pfam" id="PF01075">
    <property type="entry name" value="Glyco_transf_9"/>
    <property type="match status" value="1"/>
</dbReference>
<evidence type="ECO:0000256" key="2">
    <source>
        <dbReference type="ARBA" id="ARBA00022679"/>
    </source>
</evidence>
<keyword evidence="4" id="KW-1185">Reference proteome</keyword>
<evidence type="ECO:0000313" key="3">
    <source>
        <dbReference type="EMBL" id="TYZ13339.1"/>
    </source>
</evidence>
<dbReference type="GO" id="GO:0008713">
    <property type="term" value="F:ADP-heptose-lipopolysaccharide heptosyltransferase activity"/>
    <property type="evidence" value="ECO:0007669"/>
    <property type="project" value="TreeGrafter"/>
</dbReference>
<dbReference type="CDD" id="cd03789">
    <property type="entry name" value="GT9_LPS_heptosyltransferase"/>
    <property type="match status" value="1"/>
</dbReference>
<dbReference type="EMBL" id="VTHL01000002">
    <property type="protein sequence ID" value="TYZ13339.1"/>
    <property type="molecule type" value="Genomic_DNA"/>
</dbReference>
<evidence type="ECO:0000256" key="1">
    <source>
        <dbReference type="ARBA" id="ARBA00022676"/>
    </source>
</evidence>
<dbReference type="Gene3D" id="3.40.50.2000">
    <property type="entry name" value="Glycogen Phosphorylase B"/>
    <property type="match status" value="2"/>
</dbReference>
<dbReference type="AlphaFoldDB" id="A0A5D6VET5"/>
<keyword evidence="1" id="KW-0328">Glycosyltransferase</keyword>
<dbReference type="GO" id="GO:0005829">
    <property type="term" value="C:cytosol"/>
    <property type="evidence" value="ECO:0007669"/>
    <property type="project" value="TreeGrafter"/>
</dbReference>
<dbReference type="PANTHER" id="PTHR30160:SF15">
    <property type="entry name" value="GLYCOSYLTRANSFERASE HI_0523-RELATED"/>
    <property type="match status" value="1"/>
</dbReference>
<name>A0A5D6VET5_9BACT</name>
<organism evidence="3 4">
    <name type="scientific">Hymenobacter lutimineralis</name>
    <dbReference type="NCBI Taxonomy" id="2606448"/>
    <lineage>
        <taxon>Bacteria</taxon>
        <taxon>Pseudomonadati</taxon>
        <taxon>Bacteroidota</taxon>
        <taxon>Cytophagia</taxon>
        <taxon>Cytophagales</taxon>
        <taxon>Hymenobacteraceae</taxon>
        <taxon>Hymenobacter</taxon>
    </lineage>
</organism>
<dbReference type="Proteomes" id="UP000322791">
    <property type="component" value="Unassembled WGS sequence"/>
</dbReference>
<sequence length="353" mass="38676">MSRTFLISRTDAIGDVVLTLPVAGRLKQLFPGCRVLLLGRTYTQAVAEACPWIDVFVNFDALQQLTPVAQVAALRNTQADTVLHVFPNQQLAWLARKAGIRNRIGTRNRWFHWLTCTSLVALSRRHSPLHEAQLNLQLLRPLDPTRVVPLPEVASLVRLTPTVPLRPELQQLLEARQPGQLNLILHPRSRGSAREWGLPHFGVLARLLHQAGHRVFITGTAAEGEELQAWLQTHAAYLAADLTGQLGLPEFLAFIAAADGLVAGSTGPLHLAAALCRHALGLYPPIRPMHPGRWAPLGPYAHYLVHDKPNCQDCRTQPASCVCIKAVEPSAVLTQVVRWVTSEAAGSPSSNVC</sequence>
<dbReference type="SUPFAM" id="SSF53756">
    <property type="entry name" value="UDP-Glycosyltransferase/glycogen phosphorylase"/>
    <property type="match status" value="1"/>
</dbReference>
<dbReference type="InterPro" id="IPR002201">
    <property type="entry name" value="Glyco_trans_9"/>
</dbReference>
<dbReference type="RefSeq" id="WP_149069456.1">
    <property type="nucleotide sequence ID" value="NZ_VTHL01000002.1"/>
</dbReference>
<proteinExistence type="predicted"/>
<dbReference type="GO" id="GO:0009244">
    <property type="term" value="P:lipopolysaccharide core region biosynthetic process"/>
    <property type="evidence" value="ECO:0007669"/>
    <property type="project" value="TreeGrafter"/>
</dbReference>
<keyword evidence="2 3" id="KW-0808">Transferase</keyword>
<dbReference type="InterPro" id="IPR051199">
    <property type="entry name" value="LPS_LOS_Heptosyltrfase"/>
</dbReference>
<accession>A0A5D6VET5</accession>
<protein>
    <submittedName>
        <fullName evidence="3">Glycosyltransferase family 9 protein</fullName>
    </submittedName>
</protein>